<organism evidence="2 3">
    <name type="scientific">Anabaena azotica FACHB-119</name>
    <dbReference type="NCBI Taxonomy" id="947527"/>
    <lineage>
        <taxon>Bacteria</taxon>
        <taxon>Bacillati</taxon>
        <taxon>Cyanobacteriota</taxon>
        <taxon>Cyanophyceae</taxon>
        <taxon>Nostocales</taxon>
        <taxon>Nostocaceae</taxon>
        <taxon>Anabaena</taxon>
        <taxon>Anabaena azotica</taxon>
    </lineage>
</organism>
<protein>
    <submittedName>
        <fullName evidence="2">Uncharacterized protein</fullName>
    </submittedName>
</protein>
<evidence type="ECO:0000313" key="2">
    <source>
        <dbReference type="EMBL" id="MBD2502368.1"/>
    </source>
</evidence>
<comment type="caution">
    <text evidence="2">The sequence shown here is derived from an EMBL/GenBank/DDBJ whole genome shotgun (WGS) entry which is preliminary data.</text>
</comment>
<evidence type="ECO:0000256" key="1">
    <source>
        <dbReference type="SAM" id="MobiDB-lite"/>
    </source>
</evidence>
<feature type="compositionally biased region" description="Polar residues" evidence="1">
    <location>
        <begin position="1"/>
        <end position="13"/>
    </location>
</feature>
<name>A0ABR8D5D2_9NOST</name>
<feature type="region of interest" description="Disordered" evidence="1">
    <location>
        <begin position="1"/>
        <end position="23"/>
    </location>
</feature>
<evidence type="ECO:0000313" key="3">
    <source>
        <dbReference type="Proteomes" id="UP000661112"/>
    </source>
</evidence>
<accession>A0ABR8D5D2</accession>
<dbReference type="EMBL" id="JACJSG010000023">
    <property type="protein sequence ID" value="MBD2502368.1"/>
    <property type="molecule type" value="Genomic_DNA"/>
</dbReference>
<keyword evidence="3" id="KW-1185">Reference proteome</keyword>
<dbReference type="RefSeq" id="WP_190474567.1">
    <property type="nucleotide sequence ID" value="NZ_JACJSG010000023.1"/>
</dbReference>
<dbReference type="Proteomes" id="UP000661112">
    <property type="component" value="Unassembled WGS sequence"/>
</dbReference>
<gene>
    <name evidence="2" type="ORF">H6G83_17415</name>
</gene>
<reference evidence="2 3" key="1">
    <citation type="journal article" date="2020" name="ISME J.">
        <title>Comparative genomics reveals insights into cyanobacterial evolution and habitat adaptation.</title>
        <authorList>
            <person name="Chen M.Y."/>
            <person name="Teng W.K."/>
            <person name="Zhao L."/>
            <person name="Hu C.X."/>
            <person name="Zhou Y.K."/>
            <person name="Han B.P."/>
            <person name="Song L.R."/>
            <person name="Shu W.S."/>
        </authorList>
    </citation>
    <scope>NUCLEOTIDE SEQUENCE [LARGE SCALE GENOMIC DNA]</scope>
    <source>
        <strain evidence="2 3">FACHB-119</strain>
    </source>
</reference>
<proteinExistence type="predicted"/>
<sequence>MQLLEQTTTTKTIEQSHDVNHSRKPHRNLTMIWTEECQEGHCRLAAKWVLE</sequence>